<evidence type="ECO:0000313" key="2">
    <source>
        <dbReference type="Proteomes" id="UP000295717"/>
    </source>
</evidence>
<dbReference type="Proteomes" id="UP000295717">
    <property type="component" value="Unassembled WGS sequence"/>
</dbReference>
<comment type="caution">
    <text evidence="1">The sequence shown here is derived from an EMBL/GenBank/DDBJ whole genome shotgun (WGS) entry which is preliminary data.</text>
</comment>
<name>A0A4V2V1J1_9GAMM</name>
<protein>
    <submittedName>
        <fullName evidence="1">Uncharacterized protein</fullName>
    </submittedName>
</protein>
<evidence type="ECO:0000313" key="1">
    <source>
        <dbReference type="EMBL" id="TCT21262.1"/>
    </source>
</evidence>
<reference evidence="1 2" key="1">
    <citation type="submission" date="2019-03" db="EMBL/GenBank/DDBJ databases">
        <title>Genomic Encyclopedia of Type Strains, Phase IV (KMG-IV): sequencing the most valuable type-strain genomes for metagenomic binning, comparative biology and taxonomic classification.</title>
        <authorList>
            <person name="Goeker M."/>
        </authorList>
    </citation>
    <scope>NUCLEOTIDE SEQUENCE [LARGE SCALE GENOMIC DNA]</scope>
    <source>
        <strain evidence="1 2">DSM 13587</strain>
    </source>
</reference>
<gene>
    <name evidence="1" type="ORF">EDC35_104117</name>
</gene>
<keyword evidence="2" id="KW-1185">Reference proteome</keyword>
<sequence length="133" mass="13994">MRRGAAEAGDAPARGRSVADENGARMNAVNPNAVWMSVVRTNAVWASACQVTVVWWSGVLSSGGLTTAGRLIGVRRIVACLKRGRCAVRSNRQPKCHCHRVDVAGWSMTMPEVTAGAGFVPSGGSVRSLCASR</sequence>
<proteinExistence type="predicted"/>
<dbReference type="EMBL" id="SMAO01000004">
    <property type="protein sequence ID" value="TCT21262.1"/>
    <property type="molecule type" value="Genomic_DNA"/>
</dbReference>
<dbReference type="AlphaFoldDB" id="A0A4V2V1J1"/>
<organism evidence="1 2">
    <name type="scientific">Thiobaca trueperi</name>
    <dbReference type="NCBI Taxonomy" id="127458"/>
    <lineage>
        <taxon>Bacteria</taxon>
        <taxon>Pseudomonadati</taxon>
        <taxon>Pseudomonadota</taxon>
        <taxon>Gammaproteobacteria</taxon>
        <taxon>Chromatiales</taxon>
        <taxon>Chromatiaceae</taxon>
        <taxon>Thiobaca</taxon>
    </lineage>
</organism>
<accession>A0A4V2V1J1</accession>